<accession>A0A1I7SLD9</accession>
<sequence length="400" mass="44991">MSFNSLFFVTVLFFIYIDFTLADPSECRPEDVPTNDIKRRIVYLDRNNGKFFAVISLGVPLQDFNVALDFNSAVLWVPHSNCRCADECKQAQFCKENCSQHCCEQNLRNKRMNEVSPLTGKCTNKMAFRVKKSRLYMETRNYLRVKYAGEDLLTFISLDQMSFGSRHAPGITIPHVEFGLLREFPESYEDAVNDGVLGLAISDKNGNQSIMKQLLDRNFIPNPIITIWINNGKGDLQLVDGSMTIGEIDTRVCENKPGFFKLASLDKWAFLLNGASVSGKEFPRSKISIDLEAPKLVVPHEVLVHIIELCNAQMDESTGDLIGECTDTAVVISQGGISMQTNLINYMTKYDNIYCLINVREATPEDPSEWVLNAGVTKDFCIILDYSGHLGFTPIKAKKS</sequence>
<dbReference type="EMBL" id="CAJFCV020000006">
    <property type="protein sequence ID" value="CAG9129522.1"/>
    <property type="molecule type" value="Genomic_DNA"/>
</dbReference>
<dbReference type="AlphaFoldDB" id="A0A1I7SLD9"/>
<dbReference type="GO" id="GO:0005764">
    <property type="term" value="C:lysosome"/>
    <property type="evidence" value="ECO:0007669"/>
    <property type="project" value="TreeGrafter"/>
</dbReference>
<dbReference type="InterPro" id="IPR021109">
    <property type="entry name" value="Peptidase_aspartic_dom_sf"/>
</dbReference>
<name>A0A1I7SLD9_BURXY</name>
<keyword evidence="2" id="KW-0732">Signal</keyword>
<dbReference type="Gene3D" id="2.40.70.10">
    <property type="entry name" value="Acid Proteases"/>
    <property type="match status" value="2"/>
</dbReference>
<dbReference type="InterPro" id="IPR033121">
    <property type="entry name" value="PEPTIDASE_A1"/>
</dbReference>
<feature type="signal peptide" evidence="2">
    <location>
        <begin position="1"/>
        <end position="22"/>
    </location>
</feature>
<dbReference type="WBParaSite" id="BXY_1387100.1">
    <property type="protein sequence ID" value="BXY_1387100.1"/>
    <property type="gene ID" value="BXY_1387100"/>
</dbReference>
<dbReference type="InterPro" id="IPR034164">
    <property type="entry name" value="Pepsin-like_dom"/>
</dbReference>
<evidence type="ECO:0000313" key="7">
    <source>
        <dbReference type="WBParaSite" id="BXY_1387100.1"/>
    </source>
</evidence>
<dbReference type="PANTHER" id="PTHR47966">
    <property type="entry name" value="BETA-SITE APP-CLEAVING ENZYME, ISOFORM A-RELATED"/>
    <property type="match status" value="1"/>
</dbReference>
<reference evidence="7" key="1">
    <citation type="submission" date="2016-11" db="UniProtKB">
        <authorList>
            <consortium name="WormBaseParasite"/>
        </authorList>
    </citation>
    <scope>IDENTIFICATION</scope>
</reference>
<dbReference type="Proteomes" id="UP000582659">
    <property type="component" value="Unassembled WGS sequence"/>
</dbReference>
<evidence type="ECO:0000313" key="5">
    <source>
        <dbReference type="Proteomes" id="UP000095284"/>
    </source>
</evidence>
<dbReference type="SUPFAM" id="SSF50630">
    <property type="entry name" value="Acid proteases"/>
    <property type="match status" value="1"/>
</dbReference>
<comment type="similarity">
    <text evidence="1">Belongs to the peptidase A1 family.</text>
</comment>
<dbReference type="GO" id="GO:0006508">
    <property type="term" value="P:proteolysis"/>
    <property type="evidence" value="ECO:0007669"/>
    <property type="project" value="InterPro"/>
</dbReference>
<dbReference type="EMBL" id="CAJFDI010000006">
    <property type="protein sequence ID" value="CAD5234003.1"/>
    <property type="molecule type" value="Genomic_DNA"/>
</dbReference>
<dbReference type="Proteomes" id="UP000659654">
    <property type="component" value="Unassembled WGS sequence"/>
</dbReference>
<feature type="chain" id="PRO_5035360145" evidence="2">
    <location>
        <begin position="23"/>
        <end position="400"/>
    </location>
</feature>
<proteinExistence type="inferred from homology"/>
<feature type="domain" description="Peptidase A1" evidence="3">
    <location>
        <begin position="51"/>
        <end position="398"/>
    </location>
</feature>
<organism evidence="5 7">
    <name type="scientific">Bursaphelenchus xylophilus</name>
    <name type="common">Pinewood nematode worm</name>
    <name type="synonym">Aphelenchoides xylophilus</name>
    <dbReference type="NCBI Taxonomy" id="6326"/>
    <lineage>
        <taxon>Eukaryota</taxon>
        <taxon>Metazoa</taxon>
        <taxon>Ecdysozoa</taxon>
        <taxon>Nematoda</taxon>
        <taxon>Chromadorea</taxon>
        <taxon>Rhabditida</taxon>
        <taxon>Tylenchina</taxon>
        <taxon>Tylenchomorpha</taxon>
        <taxon>Aphelenchoidea</taxon>
        <taxon>Aphelenchoididae</taxon>
        <taxon>Bursaphelenchus</taxon>
    </lineage>
</organism>
<evidence type="ECO:0000256" key="1">
    <source>
        <dbReference type="ARBA" id="ARBA00007447"/>
    </source>
</evidence>
<dbReference type="SMR" id="A0A1I7SLD9"/>
<dbReference type="Proteomes" id="UP000095284">
    <property type="component" value="Unplaced"/>
</dbReference>
<dbReference type="InterPro" id="IPR001461">
    <property type="entry name" value="Aspartic_peptidase_A1"/>
</dbReference>
<evidence type="ECO:0000259" key="3">
    <source>
        <dbReference type="PROSITE" id="PS51767"/>
    </source>
</evidence>
<dbReference type="PANTHER" id="PTHR47966:SF51">
    <property type="entry name" value="BETA-SITE APP-CLEAVING ENZYME, ISOFORM A-RELATED"/>
    <property type="match status" value="1"/>
</dbReference>
<dbReference type="CDD" id="cd05471">
    <property type="entry name" value="pepsin_like"/>
    <property type="match status" value="1"/>
</dbReference>
<dbReference type="GO" id="GO:0004190">
    <property type="term" value="F:aspartic-type endopeptidase activity"/>
    <property type="evidence" value="ECO:0007669"/>
    <property type="project" value="InterPro"/>
</dbReference>
<dbReference type="eggNOG" id="KOG1339">
    <property type="taxonomic scope" value="Eukaryota"/>
</dbReference>
<evidence type="ECO:0000256" key="2">
    <source>
        <dbReference type="SAM" id="SignalP"/>
    </source>
</evidence>
<evidence type="ECO:0000313" key="4">
    <source>
        <dbReference type="EMBL" id="CAD5234003.1"/>
    </source>
</evidence>
<dbReference type="Pfam" id="PF00026">
    <property type="entry name" value="Asp"/>
    <property type="match status" value="1"/>
</dbReference>
<gene>
    <name evidence="4" type="ORF">BXYJ_LOCUS14094</name>
</gene>
<keyword evidence="6" id="KW-1185">Reference proteome</keyword>
<evidence type="ECO:0000313" key="6">
    <source>
        <dbReference type="Proteomes" id="UP000659654"/>
    </source>
</evidence>
<reference evidence="4" key="2">
    <citation type="submission" date="2020-09" db="EMBL/GenBank/DDBJ databases">
        <authorList>
            <person name="Kikuchi T."/>
        </authorList>
    </citation>
    <scope>NUCLEOTIDE SEQUENCE</scope>
    <source>
        <strain evidence="4">Ka4C1</strain>
    </source>
</reference>
<dbReference type="PROSITE" id="PS51767">
    <property type="entry name" value="PEPTIDASE_A1"/>
    <property type="match status" value="1"/>
</dbReference>
<protein>
    <submittedName>
        <fullName evidence="4">(pine wood nematode) hypothetical protein</fullName>
    </submittedName>
    <submittedName>
        <fullName evidence="7">Peptidase A1 domain-containing protein</fullName>
    </submittedName>
</protein>